<protein>
    <recommendedName>
        <fullName evidence="5">Secreted protein</fullName>
    </recommendedName>
</protein>
<accession>A0A197KBM0</accession>
<evidence type="ECO:0000313" key="4">
    <source>
        <dbReference type="Proteomes" id="UP000078512"/>
    </source>
</evidence>
<dbReference type="Proteomes" id="UP000078512">
    <property type="component" value="Unassembled WGS sequence"/>
</dbReference>
<evidence type="ECO:0008006" key="5">
    <source>
        <dbReference type="Google" id="ProtNLM"/>
    </source>
</evidence>
<keyword evidence="2" id="KW-0732">Signal</keyword>
<feature type="signal peptide" evidence="2">
    <location>
        <begin position="1"/>
        <end position="33"/>
    </location>
</feature>
<feature type="compositionally biased region" description="Polar residues" evidence="1">
    <location>
        <begin position="87"/>
        <end position="109"/>
    </location>
</feature>
<feature type="chain" id="PRO_5008276745" description="Secreted protein" evidence="2">
    <location>
        <begin position="34"/>
        <end position="109"/>
    </location>
</feature>
<feature type="compositionally biased region" description="Basic residues" evidence="1">
    <location>
        <begin position="56"/>
        <end position="70"/>
    </location>
</feature>
<evidence type="ECO:0000313" key="3">
    <source>
        <dbReference type="EMBL" id="OAQ34890.1"/>
    </source>
</evidence>
<organism evidence="3 4">
    <name type="scientific">Linnemannia elongata AG-77</name>
    <dbReference type="NCBI Taxonomy" id="1314771"/>
    <lineage>
        <taxon>Eukaryota</taxon>
        <taxon>Fungi</taxon>
        <taxon>Fungi incertae sedis</taxon>
        <taxon>Mucoromycota</taxon>
        <taxon>Mortierellomycotina</taxon>
        <taxon>Mortierellomycetes</taxon>
        <taxon>Mortierellales</taxon>
        <taxon>Mortierellaceae</taxon>
        <taxon>Linnemannia</taxon>
    </lineage>
</organism>
<gene>
    <name evidence="3" type="ORF">K457DRAFT_133323</name>
</gene>
<dbReference type="EMBL" id="KV442016">
    <property type="protein sequence ID" value="OAQ34890.1"/>
    <property type="molecule type" value="Genomic_DNA"/>
</dbReference>
<name>A0A197KBM0_9FUNG</name>
<feature type="region of interest" description="Disordered" evidence="1">
    <location>
        <begin position="34"/>
        <end position="109"/>
    </location>
</feature>
<proteinExistence type="predicted"/>
<keyword evidence="4" id="KW-1185">Reference proteome</keyword>
<evidence type="ECO:0000256" key="1">
    <source>
        <dbReference type="SAM" id="MobiDB-lite"/>
    </source>
</evidence>
<sequence>MLWKRHLIVLSLSLPRSIFLSRIRLLCLPPTYCRDNKNTTDNKDKKTQKTLYVGKGKVRNQKTTKRRKISAKVPPRLFSPIDGVVSFPTQPNRTQSNPTQPSSSVSQPW</sequence>
<dbReference type="AlphaFoldDB" id="A0A197KBM0"/>
<reference evidence="3 4" key="1">
    <citation type="submission" date="2016-05" db="EMBL/GenBank/DDBJ databases">
        <title>Genome sequencing reveals origins of a unique bacterial endosymbiosis in the earliest lineages of terrestrial Fungi.</title>
        <authorList>
            <consortium name="DOE Joint Genome Institute"/>
            <person name="Uehling J."/>
            <person name="Gryganskyi A."/>
            <person name="Hameed K."/>
            <person name="Tschaplinski T."/>
            <person name="Misztal P."/>
            <person name="Wu S."/>
            <person name="Desiro A."/>
            <person name="Vande Pol N."/>
            <person name="Du Z.-Y."/>
            <person name="Zienkiewicz A."/>
            <person name="Zienkiewicz K."/>
            <person name="Morin E."/>
            <person name="Tisserant E."/>
            <person name="Splivallo R."/>
            <person name="Hainaut M."/>
            <person name="Henrissat B."/>
            <person name="Ohm R."/>
            <person name="Kuo A."/>
            <person name="Yan J."/>
            <person name="Lipzen A."/>
            <person name="Nolan M."/>
            <person name="Labutti K."/>
            <person name="Barry K."/>
            <person name="Goldstein A."/>
            <person name="Labbe J."/>
            <person name="Schadt C."/>
            <person name="Tuskan G."/>
            <person name="Grigoriev I."/>
            <person name="Martin F."/>
            <person name="Vilgalys R."/>
            <person name="Bonito G."/>
        </authorList>
    </citation>
    <scope>NUCLEOTIDE SEQUENCE [LARGE SCALE GENOMIC DNA]</scope>
    <source>
        <strain evidence="3 4">AG-77</strain>
    </source>
</reference>
<feature type="compositionally biased region" description="Basic and acidic residues" evidence="1">
    <location>
        <begin position="34"/>
        <end position="47"/>
    </location>
</feature>
<evidence type="ECO:0000256" key="2">
    <source>
        <dbReference type="SAM" id="SignalP"/>
    </source>
</evidence>